<dbReference type="Proteomes" id="UP001597197">
    <property type="component" value="Unassembled WGS sequence"/>
</dbReference>
<sequence length="63" mass="6461">MKLLGLVGLVLLLTALLAPVGHGARQGAGRCQGRQPLAPVQIIRSPSAARALKTVRAVPAQAQ</sequence>
<comment type="caution">
    <text evidence="1">The sequence shown here is derived from an EMBL/GenBank/DDBJ whole genome shotgun (WGS) entry which is preliminary data.</text>
</comment>
<accession>A0ABW4QSI3</accession>
<dbReference type="RefSeq" id="WP_382312974.1">
    <property type="nucleotide sequence ID" value="NZ_JBHUFD010000003.1"/>
</dbReference>
<name>A0ABW4QSI3_9BACT</name>
<dbReference type="EMBL" id="JBHUFD010000003">
    <property type="protein sequence ID" value="MFD1872537.1"/>
    <property type="molecule type" value="Genomic_DNA"/>
</dbReference>
<evidence type="ECO:0000313" key="2">
    <source>
        <dbReference type="Proteomes" id="UP001597197"/>
    </source>
</evidence>
<evidence type="ECO:0000313" key="1">
    <source>
        <dbReference type="EMBL" id="MFD1872537.1"/>
    </source>
</evidence>
<protein>
    <submittedName>
        <fullName evidence="1">Uncharacterized protein</fullName>
    </submittedName>
</protein>
<proteinExistence type="predicted"/>
<gene>
    <name evidence="1" type="ORF">ACFSDX_08860</name>
</gene>
<organism evidence="1 2">
    <name type="scientific">Hymenobacter bucti</name>
    <dbReference type="NCBI Taxonomy" id="1844114"/>
    <lineage>
        <taxon>Bacteria</taxon>
        <taxon>Pseudomonadati</taxon>
        <taxon>Bacteroidota</taxon>
        <taxon>Cytophagia</taxon>
        <taxon>Cytophagales</taxon>
        <taxon>Hymenobacteraceae</taxon>
        <taxon>Hymenobacter</taxon>
    </lineage>
</organism>
<reference evidence="2" key="1">
    <citation type="journal article" date="2019" name="Int. J. Syst. Evol. Microbiol.">
        <title>The Global Catalogue of Microorganisms (GCM) 10K type strain sequencing project: providing services to taxonomists for standard genome sequencing and annotation.</title>
        <authorList>
            <consortium name="The Broad Institute Genomics Platform"/>
            <consortium name="The Broad Institute Genome Sequencing Center for Infectious Disease"/>
            <person name="Wu L."/>
            <person name="Ma J."/>
        </authorList>
    </citation>
    <scope>NUCLEOTIDE SEQUENCE [LARGE SCALE GENOMIC DNA]</scope>
    <source>
        <strain evidence="2">CGMCC 1.15795</strain>
    </source>
</reference>
<keyword evidence="2" id="KW-1185">Reference proteome</keyword>